<comment type="caution">
    <text evidence="3">The sequence shown here is derived from an EMBL/GenBank/DDBJ whole genome shotgun (WGS) entry which is preliminary data.</text>
</comment>
<reference evidence="3 4" key="1">
    <citation type="journal article" date="2020" name="G3 (Bethesda)">
        <title>Genetic Underpinnings of Host Manipulation by Ophiocordyceps as Revealed by Comparative Transcriptomics.</title>
        <authorList>
            <person name="Will I."/>
            <person name="Das B."/>
            <person name="Trinh T."/>
            <person name="Brachmann A."/>
            <person name="Ohm R.A."/>
            <person name="de Bekker C."/>
        </authorList>
    </citation>
    <scope>NUCLEOTIDE SEQUENCE [LARGE SCALE GENOMIC DNA]</scope>
    <source>
        <strain evidence="3 4">EC05</strain>
    </source>
</reference>
<feature type="compositionally biased region" description="Polar residues" evidence="1">
    <location>
        <begin position="89"/>
        <end position="99"/>
    </location>
</feature>
<protein>
    <submittedName>
        <fullName evidence="3">BTB/POZ domain-containing protein</fullName>
    </submittedName>
</protein>
<sequence length="365" mass="39526">MPRTSLDGRGRKSAETDTPRTKKAHHAHLKEAEPPKTNPWRPIKAPSTPLDDKPPATKQATAVSRPNGPSVRKDAPETIPNHRGHQRSASHGSPSSCRDVSQPAMPCVGESLWNLPVGADILLYAEDKVLHLHRSVVAPKSGWLRDKLLPPHATGAPVGVFFSGPAKVVGHSLKFMYTGRLEPCEPKPETAGNISFVVCCALFYLAAVDLQAPCIASHILGILASASDKWKGRVGEEMPDAMSGQDGLTFTLHLQDAIDAAYAYPRQELVKPLRLALAGFVDAVLPLIFKNAGVIGLLSTPIWRKHSSAMAVDLVEHRRRQAADEGMTTDQELQTLFETLSTAGYGSGTWLNRNKTQGSSSRRSQ</sequence>
<dbReference type="PROSITE" id="PS50097">
    <property type="entry name" value="BTB"/>
    <property type="match status" value="1"/>
</dbReference>
<name>A0A8H4Q166_9HYPO</name>
<dbReference type="Proteomes" id="UP000562929">
    <property type="component" value="Unassembled WGS sequence"/>
</dbReference>
<evidence type="ECO:0000256" key="1">
    <source>
        <dbReference type="SAM" id="MobiDB-lite"/>
    </source>
</evidence>
<dbReference type="CDD" id="cd18186">
    <property type="entry name" value="BTB_POZ_ZBTB_KLHL-like"/>
    <property type="match status" value="1"/>
</dbReference>
<feature type="domain" description="BTB" evidence="2">
    <location>
        <begin position="119"/>
        <end position="185"/>
    </location>
</feature>
<dbReference type="InterPro" id="IPR000210">
    <property type="entry name" value="BTB/POZ_dom"/>
</dbReference>
<dbReference type="Gene3D" id="3.30.710.10">
    <property type="entry name" value="Potassium Channel Kv1.1, Chain A"/>
    <property type="match status" value="1"/>
</dbReference>
<dbReference type="EMBL" id="JAACLJ010000009">
    <property type="protein sequence ID" value="KAF4581171.1"/>
    <property type="molecule type" value="Genomic_DNA"/>
</dbReference>
<dbReference type="SUPFAM" id="SSF54695">
    <property type="entry name" value="POZ domain"/>
    <property type="match status" value="1"/>
</dbReference>
<accession>A0A8H4Q166</accession>
<evidence type="ECO:0000313" key="3">
    <source>
        <dbReference type="EMBL" id="KAF4581171.1"/>
    </source>
</evidence>
<feature type="region of interest" description="Disordered" evidence="1">
    <location>
        <begin position="1"/>
        <end position="102"/>
    </location>
</feature>
<dbReference type="OrthoDB" id="4845755at2759"/>
<dbReference type="InterPro" id="IPR011333">
    <property type="entry name" value="SKP1/BTB/POZ_sf"/>
</dbReference>
<keyword evidence="4" id="KW-1185">Reference proteome</keyword>
<organism evidence="3 4">
    <name type="scientific">Ophiocordyceps camponoti-floridani</name>
    <dbReference type="NCBI Taxonomy" id="2030778"/>
    <lineage>
        <taxon>Eukaryota</taxon>
        <taxon>Fungi</taxon>
        <taxon>Dikarya</taxon>
        <taxon>Ascomycota</taxon>
        <taxon>Pezizomycotina</taxon>
        <taxon>Sordariomycetes</taxon>
        <taxon>Hypocreomycetidae</taxon>
        <taxon>Hypocreales</taxon>
        <taxon>Ophiocordycipitaceae</taxon>
        <taxon>Ophiocordyceps</taxon>
    </lineage>
</organism>
<evidence type="ECO:0000259" key="2">
    <source>
        <dbReference type="PROSITE" id="PS50097"/>
    </source>
</evidence>
<feature type="compositionally biased region" description="Basic and acidic residues" evidence="1">
    <location>
        <begin position="1"/>
        <end position="20"/>
    </location>
</feature>
<proteinExistence type="predicted"/>
<evidence type="ECO:0000313" key="4">
    <source>
        <dbReference type="Proteomes" id="UP000562929"/>
    </source>
</evidence>
<dbReference type="AlphaFoldDB" id="A0A8H4Q166"/>
<gene>
    <name evidence="3" type="ORF">GQ602_007308</name>
</gene>